<feature type="domain" description="DUF1618" evidence="2">
    <location>
        <begin position="1434"/>
        <end position="1548"/>
    </location>
</feature>
<dbReference type="eggNOG" id="ENOG502R1VC">
    <property type="taxonomic scope" value="Eukaryota"/>
</dbReference>
<evidence type="ECO:0000256" key="1">
    <source>
        <dbReference type="SAM" id="MobiDB-lite"/>
    </source>
</evidence>
<dbReference type="EnsemblPlants" id="OMERI01G09150.1">
    <property type="protein sequence ID" value="OMERI01G09150.1"/>
    <property type="gene ID" value="OMERI01G09150"/>
</dbReference>
<evidence type="ECO:0000313" key="4">
    <source>
        <dbReference type="Proteomes" id="UP000008021"/>
    </source>
</evidence>
<feature type="domain" description="DUF1618" evidence="2">
    <location>
        <begin position="1825"/>
        <end position="1949"/>
    </location>
</feature>
<proteinExistence type="predicted"/>
<reference evidence="3" key="2">
    <citation type="submission" date="2018-05" db="EMBL/GenBank/DDBJ databases">
        <title>OmerRS3 (Oryza meridionalis Reference Sequence Version 3).</title>
        <authorList>
            <person name="Zhang J."/>
            <person name="Kudrna D."/>
            <person name="Lee S."/>
            <person name="Talag J."/>
            <person name="Welchert J."/>
            <person name="Wing R.A."/>
        </authorList>
    </citation>
    <scope>NUCLEOTIDE SEQUENCE [LARGE SCALE GENOMIC DNA]</scope>
    <source>
        <strain evidence="3">cv. OR44</strain>
    </source>
</reference>
<protein>
    <recommendedName>
        <fullName evidence="2">DUF1618 domain-containing protein</fullName>
    </recommendedName>
</protein>
<dbReference type="Proteomes" id="UP000008021">
    <property type="component" value="Chromosome 1"/>
</dbReference>
<dbReference type="HOGENOM" id="CLU_228982_0_0_1"/>
<dbReference type="STRING" id="40149.A0A0E0BZV9"/>
<dbReference type="Pfam" id="PF07762">
    <property type="entry name" value="DUF1618"/>
    <property type="match status" value="6"/>
</dbReference>
<feature type="domain" description="DUF1618" evidence="2">
    <location>
        <begin position="585"/>
        <end position="696"/>
    </location>
</feature>
<feature type="domain" description="DUF1618" evidence="2">
    <location>
        <begin position="218"/>
        <end position="340"/>
    </location>
</feature>
<organism evidence="3">
    <name type="scientific">Oryza meridionalis</name>
    <dbReference type="NCBI Taxonomy" id="40149"/>
    <lineage>
        <taxon>Eukaryota</taxon>
        <taxon>Viridiplantae</taxon>
        <taxon>Streptophyta</taxon>
        <taxon>Embryophyta</taxon>
        <taxon>Tracheophyta</taxon>
        <taxon>Spermatophyta</taxon>
        <taxon>Magnoliopsida</taxon>
        <taxon>Liliopsida</taxon>
        <taxon>Poales</taxon>
        <taxon>Poaceae</taxon>
        <taxon>BOP clade</taxon>
        <taxon>Oryzoideae</taxon>
        <taxon>Oryzeae</taxon>
        <taxon>Oryzinae</taxon>
        <taxon>Oryza</taxon>
    </lineage>
</organism>
<dbReference type="InterPro" id="IPR011676">
    <property type="entry name" value="DUF1618"/>
</dbReference>
<reference evidence="3" key="1">
    <citation type="submission" date="2015-04" db="UniProtKB">
        <authorList>
            <consortium name="EnsemblPlants"/>
        </authorList>
    </citation>
    <scope>IDENTIFICATION</scope>
</reference>
<dbReference type="PANTHER" id="PTHR33086:SF73">
    <property type="entry name" value="OS01G0245901 PROTEIN"/>
    <property type="match status" value="1"/>
</dbReference>
<accession>A0A0E0BZV9</accession>
<evidence type="ECO:0000313" key="3">
    <source>
        <dbReference type="EnsemblPlants" id="OMERI01G09150.1"/>
    </source>
</evidence>
<dbReference type="PANTHER" id="PTHR33086">
    <property type="entry name" value="OS05G0468200 PROTEIN-RELATED"/>
    <property type="match status" value="1"/>
</dbReference>
<feature type="domain" description="DUF1618" evidence="2">
    <location>
        <begin position="2249"/>
        <end position="2372"/>
    </location>
</feature>
<name>A0A0E0BZV9_9ORYZ</name>
<feature type="domain" description="DUF1618" evidence="2">
    <location>
        <begin position="1053"/>
        <end position="1176"/>
    </location>
</feature>
<sequence length="2464" mass="274181">MAELEMARLQEERAAEEEMQMREAAKGRWLILVCVPHVAHDEFHFPPGTELRLNFGAPPFASRITVPRRIAPDRKAIDNYPYLAAADERHGRLLLYATQGPDPEPRPALDAFYLRPLGVHHGFAKAYFICDTTTREASRLPDPDHPFAILHPGNVGLLCYSISFYVAELQPAPASGTATLLLYRSDSDAWVDEELSYPPHDRPWGGNGVVSHQDRLWWVDLSYGLLTCDVVYGDDPQDLRYVPLPQDSELPAGTPDLEKRRCVGVSAGRLRYVQIDDEPDGDPIVRMWTLLDEDAGEWGFDCAASFVAIWDDEAYKATKLPRQVPAVALIHPTGPGDVVYFFLRSRIFAVDVRARRLLEWRFFEMLHPPMRYHSSQFAEAFEALEMHWGSNEIDGLWLVLVCVPHVVHGDYFVAPDVENGAKVGIPPRATRLIVHRSIAPHRKTIDDHPYVAGTDSHGHLLLYATQGPQPEPPVLDGFYRGPLGVHHGFPKAYFIYQGVHTHRSTRLPDPDDRPILHPGNAALVGVSREKFFVADLQPTVGADHSSLLLYSSVSQAWLECELNYPPHDRPWGANGTVVYQKRIWWVDLSYGLLGFDLSAPHRGLHFIPLPDGCELPPGTADIDKRRCVGMDMGDLRYVQIDERDGDPIVRMWTLLIEDTGKWTLNRAARFQDIWNDEGYKATKLPQEGPTVALIHPNHPGEVAYFFLHSRLFGVDLRTSSVIEWHFFQMLNPPIAYHSSRFVRAWEIRLTPPFGLLSTIGAVAYCRLRVTAACSPFRLPSHSSVPPGRPLPFARSTSCSFSTRFPHVLMLHGDRAWLPAHADAATLPRARRPTHPHNACGRRSKPTPYISAAKQAKHKQYWWTRNRKWMVMACVPHVFRGDRPRGFDCGIKVNIPPRATRLAVHRSIAPRRKTIDDHPYFVASIDHHGRLLLCASQGPEPEPPVLDAFYRGPLGVHHGFPKAYFICDTRTRRCTRLPDRRLPILHPGNVCLVGSASGGFIVTDLHPTPGDQQAILFMYNSASGVWKDRVVNYPPRDRPWGGNGVVVHQMMIWWVDLSYGLLAFDQLRRVVPGIHRDLRFIPLPDGCELPPGTADLDKCRCVGLRRDDLRYVQIHKRDGDGDGDGDGDPVVSMWTLDQLAGTWSFDCEASFKAIWNDEGYRATKLPPEVPTVALIHPEHPGEVAYFFLHSRLFGVDLRACSVLECEFFAMLNPPMRYHSTRFVRAWRLPRWKGQWVTEDGSEVWMVLACVPHVVHDGYFKPGFDNGFKFRLPPGATRLVVHRSIAPRRKTIDDHPYVAGGDCHGRLLLCATQGPEPEPPVLDGFYHRRPLGDGDHCHGLLPKAYFICDTRTHKSTRLPDPGLPILHAGNACLASISCDAYLVADLHPTVVGADHATLLLYSSASGAWSNLELNYPPRDRPWGGNGVVVWPKEIWWVDLSYGFLALDLSVARRELRFVPLPVGRELPPGTGGRDLEKSRCVGLNFGELRYVEIDERDGVDPIVSMWTLLDEDAGTWSFDCEASFKAIWADEGYKATKLPPEIPTVALIHPEHPGDVAYFFLHSRLFGVHLGHCRVLEWQFFEMLHPPMAYHSSRFVPAAAYAYAEPLGLTRAPFSSSASSPAETMASASPPPSTWVILGSIPRVCGADEEGAGSGIPAGADLSLALKAPPRVSLLTIPSRIFPSATTSDNFPSVMAADPSGLLLLHADQGRAKGPTVIDRPGRQEFMWRQFVPGYFVLDAATATAVALPDPELVMHMGHMGLLASPDGGGRYVVAELQPILHADHATLLCFSSDVGEWVEKEVAYPFPPRQLAPNGAVSHSGRLWFVDLSWCLITCDPFAPAPALRFVPLPPGKELRCREAWGVLDKYRCVRVSAGKLRFVDMYKATAPHQRGPHKISVSTLADPDTEEWTLEHEASFAEIWADESYKATGLPNKIPVLALIHPENPDVVYFFLEEHLFGVDVRARKVVGCEVYELVAPPSEVLATHFVRAWELPPALSSARMSSPPPGTLSTAAADVSHPAPDAPAGSTVLAAPPCVSLDPTSPAHQQPAETVSAPPSSTWVILGSIPRVSAAADGELPVGADLSVALAAPPRVAILTISPDVFPERPTPRFFPFVLAADTSGLLLLQANLGIPMSREVVDRPHRQGLSWRDAASRYFVLNATTASAFHLPDPEEPILHQALLGLIASPRGDGHYMVAELQPLIGCDKATTLLCFSSEVGEWVEKSVRYPLPPRPLAPICVFPHHGRLWWVDLTWGVITSDPFADEPVLGFVPFQAGKVLQCREAWGVADKYRYVGVSAGKLRFVDAYTAPRRGVPPKVSVWTLADPDSTEWTLEHEARFDDIWADESYKATGLSQKIPVLALIHPENPNVVYFFLEEHLFGVDVRARKVVECEAYELGSPIGLMPSTWLKRLNPDHPDELLRKVVSNELNYLSYGVGVGHWEMTSTLMLACFWLSRCTVCLMQQ</sequence>
<feature type="region of interest" description="Disordered" evidence="1">
    <location>
        <begin position="1997"/>
        <end position="2024"/>
    </location>
</feature>
<evidence type="ECO:0000259" key="2">
    <source>
        <dbReference type="Pfam" id="PF07762"/>
    </source>
</evidence>
<dbReference type="Gramene" id="OMERI01G09150.1">
    <property type="protein sequence ID" value="OMERI01G09150.1"/>
    <property type="gene ID" value="OMERI01G09150"/>
</dbReference>
<keyword evidence="4" id="KW-1185">Reference proteome</keyword>